<protein>
    <recommendedName>
        <fullName evidence="1">Thiol:disulfide interchange protein DsbD N-terminal domain-containing protein</fullName>
    </recommendedName>
</protein>
<feature type="domain" description="Thiol:disulfide interchange protein DsbD N-terminal" evidence="1">
    <location>
        <begin position="67"/>
        <end position="168"/>
    </location>
</feature>
<evidence type="ECO:0000313" key="2">
    <source>
        <dbReference type="EMBL" id="MCJ8237733.1"/>
    </source>
</evidence>
<gene>
    <name evidence="2" type="ORF">MKJ03_05290</name>
</gene>
<name>A0ABT0CX50_9HYPH</name>
<evidence type="ECO:0000259" key="1">
    <source>
        <dbReference type="Pfam" id="PF11412"/>
    </source>
</evidence>
<dbReference type="EMBL" id="JALAYX010000001">
    <property type="protein sequence ID" value="MCJ8237733.1"/>
    <property type="molecule type" value="Genomic_DNA"/>
</dbReference>
<dbReference type="Proteomes" id="UP001522662">
    <property type="component" value="Unassembled WGS sequence"/>
</dbReference>
<keyword evidence="2" id="KW-0614">Plasmid</keyword>
<evidence type="ECO:0000313" key="3">
    <source>
        <dbReference type="Proteomes" id="UP001522662"/>
    </source>
</evidence>
<sequence length="290" mass="30815">MIARTETPMSLSRLLKIIPRGRPFAVAAAIGFFSLLPASPLMAASSEWAVNEGGRMRLILLPESADGLRQGALVIEPKPGWITYWKEPGDVGIPPAVKPAQGASYSLERLDFPVPKVLMNGTMTDVGYDKPVTLPITLKNAPDTSGVTLNTFIGVCQNICIPFQADLTVPPNADGESHAAETALVEAARAQVPPGPSKDFRVLGHTMSADRKELVVRAILPEGQPTPEVFISGPSGHVFVKAHASTGDAGETVLTVPIGKLPKKYELAGKHWGILIVSGPRAMETTLAFD</sequence>
<geneLocation type="plasmid" evidence="2">
    <name>unnamed</name>
</geneLocation>
<dbReference type="Pfam" id="PF11412">
    <property type="entry name" value="DsbD_N"/>
    <property type="match status" value="1"/>
</dbReference>
<comment type="caution">
    <text evidence="2">The sequence shown here is derived from an EMBL/GenBank/DDBJ whole genome shotgun (WGS) entry which is preliminary data.</text>
</comment>
<proteinExistence type="predicted"/>
<dbReference type="InterPro" id="IPR028250">
    <property type="entry name" value="DsbDN"/>
</dbReference>
<dbReference type="RefSeq" id="WP_245135276.1">
    <property type="nucleotide sequence ID" value="NZ_CP128477.1"/>
</dbReference>
<reference evidence="2 3" key="1">
    <citation type="submission" date="2022-03" db="EMBL/GenBank/DDBJ databases">
        <title>Rhizobium SSM4.3 sp. nov., isolated from Sediment (Gouqi Island).</title>
        <authorList>
            <person name="Chen G."/>
        </authorList>
    </citation>
    <scope>NUCLEOTIDE SEQUENCE [LARGE SCALE GENOMIC DNA]</scope>
    <source>
        <strain evidence="2 3">SSM4.3</strain>
        <plasmid evidence="2">unnamed</plasmid>
    </source>
</reference>
<keyword evidence="3" id="KW-1185">Reference proteome</keyword>
<organism evidence="2 3">
    <name type="scientific">Peteryoungia algae</name>
    <dbReference type="NCBI Taxonomy" id="2919917"/>
    <lineage>
        <taxon>Bacteria</taxon>
        <taxon>Pseudomonadati</taxon>
        <taxon>Pseudomonadota</taxon>
        <taxon>Alphaproteobacteria</taxon>
        <taxon>Hyphomicrobiales</taxon>
        <taxon>Rhizobiaceae</taxon>
        <taxon>Peteryoungia</taxon>
    </lineage>
</organism>
<accession>A0ABT0CX50</accession>